<evidence type="ECO:0000256" key="1">
    <source>
        <dbReference type="ARBA" id="ARBA00004651"/>
    </source>
</evidence>
<keyword evidence="3 6" id="KW-0812">Transmembrane</keyword>
<evidence type="ECO:0000256" key="3">
    <source>
        <dbReference type="ARBA" id="ARBA00022692"/>
    </source>
</evidence>
<feature type="domain" description="EamA" evidence="7">
    <location>
        <begin position="7"/>
        <end position="142"/>
    </location>
</feature>
<evidence type="ECO:0000256" key="4">
    <source>
        <dbReference type="ARBA" id="ARBA00022989"/>
    </source>
</evidence>
<evidence type="ECO:0000256" key="2">
    <source>
        <dbReference type="ARBA" id="ARBA00022475"/>
    </source>
</evidence>
<dbReference type="KEGG" id="oai:OLEAN_C30190"/>
<evidence type="ECO:0000313" key="8">
    <source>
        <dbReference type="EMBL" id="CCK77195.1"/>
    </source>
</evidence>
<keyword evidence="9" id="KW-1185">Reference proteome</keyword>
<dbReference type="InterPro" id="IPR050638">
    <property type="entry name" value="AA-Vitamin_Transporters"/>
</dbReference>
<feature type="transmembrane region" description="Helical" evidence="6">
    <location>
        <begin position="34"/>
        <end position="54"/>
    </location>
</feature>
<feature type="transmembrane region" description="Helical" evidence="6">
    <location>
        <begin position="74"/>
        <end position="92"/>
    </location>
</feature>
<feature type="transmembrane region" description="Helical" evidence="6">
    <location>
        <begin position="248"/>
        <end position="265"/>
    </location>
</feature>
<dbReference type="HOGENOM" id="CLU_064680_1_0_6"/>
<evidence type="ECO:0000259" key="7">
    <source>
        <dbReference type="Pfam" id="PF00892"/>
    </source>
</evidence>
<dbReference type="EMBL" id="FO203512">
    <property type="protein sequence ID" value="CCK77195.1"/>
    <property type="molecule type" value="Genomic_DNA"/>
</dbReference>
<dbReference type="InterPro" id="IPR037185">
    <property type="entry name" value="EmrE-like"/>
</dbReference>
<feature type="transmembrane region" description="Helical" evidence="6">
    <location>
        <begin position="186"/>
        <end position="207"/>
    </location>
</feature>
<accession>R4YQH3</accession>
<name>R4YQH3_OLEAN</name>
<dbReference type="PANTHER" id="PTHR32322:SF18">
    <property type="entry name" value="S-ADENOSYLMETHIONINE_S-ADENOSYLHOMOCYSTEINE TRANSPORTER"/>
    <property type="match status" value="1"/>
</dbReference>
<evidence type="ECO:0000256" key="5">
    <source>
        <dbReference type="ARBA" id="ARBA00023136"/>
    </source>
</evidence>
<evidence type="ECO:0000256" key="6">
    <source>
        <dbReference type="SAM" id="Phobius"/>
    </source>
</evidence>
<feature type="transmembrane region" description="Helical" evidence="6">
    <location>
        <begin position="156"/>
        <end position="174"/>
    </location>
</feature>
<dbReference type="InterPro" id="IPR000620">
    <property type="entry name" value="EamA_dom"/>
</dbReference>
<dbReference type="GO" id="GO:0005886">
    <property type="term" value="C:plasma membrane"/>
    <property type="evidence" value="ECO:0007669"/>
    <property type="project" value="UniProtKB-SubCell"/>
</dbReference>
<keyword evidence="2" id="KW-1003">Cell membrane</keyword>
<dbReference type="PATRIC" id="fig|698738.3.peg.3134"/>
<gene>
    <name evidence="8" type="ORF">OLEAN_C30190</name>
</gene>
<dbReference type="Pfam" id="PF00892">
    <property type="entry name" value="EamA"/>
    <property type="match status" value="2"/>
</dbReference>
<dbReference type="STRING" id="698738.OLEAN_C30190"/>
<reference evidence="8 9" key="1">
    <citation type="journal article" date="2013" name="Nat. Commun.">
        <title>Genome sequence and functional genomic analysis of the oil-degrading bacterium Oleispira antarctica.</title>
        <authorList>
            <person name="Kube M."/>
            <person name="Chernikova T.N."/>
            <person name="Al-Ramahi Y."/>
            <person name="Beloqui A."/>
            <person name="Lopez-Cortez N."/>
            <person name="Guazzaroni M.E."/>
            <person name="Heipieper H.J."/>
            <person name="Klages S."/>
            <person name="Kotsyurbenko O.R."/>
            <person name="Langer I."/>
            <person name="Nechitaylo T.Y."/>
            <person name="Lunsdorf H."/>
            <person name="Fernandez M."/>
            <person name="Juarez S."/>
            <person name="Ciordia S."/>
            <person name="Singer A."/>
            <person name="Kagan O."/>
            <person name="Egorova O."/>
            <person name="Petit P.A."/>
            <person name="Stogios P."/>
            <person name="Kim Y."/>
            <person name="Tchigvintsev A."/>
            <person name="Flick R."/>
            <person name="Denaro R."/>
            <person name="Genovese M."/>
            <person name="Albar J.P."/>
            <person name="Reva O.N."/>
            <person name="Martinez-Gomariz M."/>
            <person name="Tran H."/>
            <person name="Ferrer M."/>
            <person name="Savchenko A."/>
            <person name="Yakunin A.F."/>
            <person name="Yakimov M.M."/>
            <person name="Golyshina O.V."/>
            <person name="Reinhardt R."/>
            <person name="Golyshin P.N."/>
        </authorList>
    </citation>
    <scope>NUCLEOTIDE SEQUENCE [LARGE SCALE GENOMIC DNA]</scope>
</reference>
<proteinExistence type="predicted"/>
<keyword evidence="5 6" id="KW-0472">Membrane</keyword>
<sequence length="311" mass="34287">MKNQKQAMLFGLAAVLLWSTVATAFKLSLREFSPIQLLVVACSASVVVIAIILIVQGRWHLVFSLSRGQYVQSIGMGLINPCLYYFLLFGAFDRLPAQEAQPLNYTWALVLAYLSVPFLGQRLRRADIIAGLICYSGVVVIATRGDVLAMSFSDPLGVALAIGSTFVWASYWIIATRDTRDPVVGLFLNFLCGLPFLIIFCAFTDGFDLTVGMSLGAAVYVGIFEMGIAFVLWSYAMKKAENTSKVSNLIFISPFLSLVFIYFILGESILSSTYVGLVLIMAGLWVQQRRAKDQGLKEDTPTRKHVDVESL</sequence>
<protein>
    <recommendedName>
        <fullName evidence="7">EamA domain-containing protein</fullName>
    </recommendedName>
</protein>
<keyword evidence="4 6" id="KW-1133">Transmembrane helix</keyword>
<feature type="transmembrane region" description="Helical" evidence="6">
    <location>
        <begin position="213"/>
        <end position="236"/>
    </location>
</feature>
<organism evidence="8 9">
    <name type="scientific">Oleispira antarctica RB-8</name>
    <dbReference type="NCBI Taxonomy" id="698738"/>
    <lineage>
        <taxon>Bacteria</taxon>
        <taxon>Pseudomonadati</taxon>
        <taxon>Pseudomonadota</taxon>
        <taxon>Gammaproteobacteria</taxon>
        <taxon>Oceanospirillales</taxon>
        <taxon>Oceanospirillaceae</taxon>
        <taxon>Oleispira</taxon>
    </lineage>
</organism>
<feature type="transmembrane region" description="Helical" evidence="6">
    <location>
        <begin position="104"/>
        <end position="120"/>
    </location>
</feature>
<dbReference type="Proteomes" id="UP000032749">
    <property type="component" value="Chromosome"/>
</dbReference>
<evidence type="ECO:0000313" key="9">
    <source>
        <dbReference type="Proteomes" id="UP000032749"/>
    </source>
</evidence>
<dbReference type="OrthoDB" id="5729944at2"/>
<feature type="transmembrane region" description="Helical" evidence="6">
    <location>
        <begin position="127"/>
        <end position="144"/>
    </location>
</feature>
<comment type="subcellular location">
    <subcellularLocation>
        <location evidence="1">Cell membrane</location>
        <topology evidence="1">Multi-pass membrane protein</topology>
    </subcellularLocation>
</comment>
<feature type="domain" description="EamA" evidence="7">
    <location>
        <begin position="156"/>
        <end position="286"/>
    </location>
</feature>
<dbReference type="SUPFAM" id="SSF103481">
    <property type="entry name" value="Multidrug resistance efflux transporter EmrE"/>
    <property type="match status" value="2"/>
</dbReference>
<feature type="transmembrane region" description="Helical" evidence="6">
    <location>
        <begin position="271"/>
        <end position="287"/>
    </location>
</feature>
<dbReference type="AlphaFoldDB" id="R4YQH3"/>
<dbReference type="PANTHER" id="PTHR32322">
    <property type="entry name" value="INNER MEMBRANE TRANSPORTER"/>
    <property type="match status" value="1"/>
</dbReference>